<feature type="transmembrane region" description="Helical" evidence="6">
    <location>
        <begin position="238"/>
        <end position="258"/>
    </location>
</feature>
<feature type="compositionally biased region" description="Acidic residues" evidence="5">
    <location>
        <begin position="392"/>
        <end position="405"/>
    </location>
</feature>
<dbReference type="OrthoDB" id="5348404at2759"/>
<feature type="transmembrane region" description="Helical" evidence="6">
    <location>
        <begin position="199"/>
        <end position="218"/>
    </location>
</feature>
<dbReference type="Pfam" id="PF03619">
    <property type="entry name" value="Solute_trans_a"/>
    <property type="match status" value="1"/>
</dbReference>
<feature type="region of interest" description="Disordered" evidence="5">
    <location>
        <begin position="446"/>
        <end position="503"/>
    </location>
</feature>
<dbReference type="SMART" id="SM01417">
    <property type="entry name" value="Solute_trans_a"/>
    <property type="match status" value="1"/>
</dbReference>
<dbReference type="EMBL" id="JAEPRB010000007">
    <property type="protein sequence ID" value="KAG2227403.1"/>
    <property type="molecule type" value="Genomic_DNA"/>
</dbReference>
<evidence type="ECO:0000256" key="3">
    <source>
        <dbReference type="ARBA" id="ARBA00022989"/>
    </source>
</evidence>
<protein>
    <recommendedName>
        <fullName evidence="9">DUF300-domain-containing protein</fullName>
    </recommendedName>
</protein>
<organism evidence="7 8">
    <name type="scientific">Circinella minor</name>
    <dbReference type="NCBI Taxonomy" id="1195481"/>
    <lineage>
        <taxon>Eukaryota</taxon>
        <taxon>Fungi</taxon>
        <taxon>Fungi incertae sedis</taxon>
        <taxon>Mucoromycota</taxon>
        <taxon>Mucoromycotina</taxon>
        <taxon>Mucoromycetes</taxon>
        <taxon>Mucorales</taxon>
        <taxon>Lichtheimiaceae</taxon>
        <taxon>Circinella</taxon>
    </lineage>
</organism>
<feature type="compositionally biased region" description="Low complexity" evidence="5">
    <location>
        <begin position="586"/>
        <end position="638"/>
    </location>
</feature>
<evidence type="ECO:0000256" key="2">
    <source>
        <dbReference type="ARBA" id="ARBA00022692"/>
    </source>
</evidence>
<evidence type="ECO:0000256" key="4">
    <source>
        <dbReference type="ARBA" id="ARBA00023136"/>
    </source>
</evidence>
<feature type="transmembrane region" description="Helical" evidence="6">
    <location>
        <begin position="160"/>
        <end position="179"/>
    </location>
</feature>
<evidence type="ECO:0000313" key="7">
    <source>
        <dbReference type="EMBL" id="KAG2227403.1"/>
    </source>
</evidence>
<proteinExistence type="predicted"/>
<evidence type="ECO:0000256" key="6">
    <source>
        <dbReference type="SAM" id="Phobius"/>
    </source>
</evidence>
<keyword evidence="8" id="KW-1185">Reference proteome</keyword>
<name>A0A8H7SFB8_9FUNG</name>
<accession>A0A8H7SFB8</accession>
<keyword evidence="3 6" id="KW-1133">Transmembrane helix</keyword>
<feature type="compositionally biased region" description="Low complexity" evidence="5">
    <location>
        <begin position="646"/>
        <end position="672"/>
    </location>
</feature>
<feature type="compositionally biased region" description="Low complexity" evidence="5">
    <location>
        <begin position="557"/>
        <end position="574"/>
    </location>
</feature>
<keyword evidence="4 6" id="KW-0472">Membrane</keyword>
<keyword evidence="2 6" id="KW-0812">Transmembrane</keyword>
<evidence type="ECO:0000313" key="8">
    <source>
        <dbReference type="Proteomes" id="UP000646827"/>
    </source>
</evidence>
<dbReference type="InterPro" id="IPR005178">
    <property type="entry name" value="Ostalpha/TMEM184C"/>
</dbReference>
<dbReference type="AlphaFoldDB" id="A0A8H7SFB8"/>
<evidence type="ECO:0000256" key="1">
    <source>
        <dbReference type="ARBA" id="ARBA00004141"/>
    </source>
</evidence>
<comment type="caution">
    <text evidence="7">The sequence shown here is derived from an EMBL/GenBank/DDBJ whole genome shotgun (WGS) entry which is preliminary data.</text>
</comment>
<feature type="compositionally biased region" description="Low complexity" evidence="5">
    <location>
        <begin position="468"/>
        <end position="487"/>
    </location>
</feature>
<gene>
    <name evidence="7" type="ORF">INT45_007428</name>
</gene>
<dbReference type="PANTHER" id="PTHR23423">
    <property type="entry name" value="ORGANIC SOLUTE TRANSPORTER-RELATED"/>
    <property type="match status" value="1"/>
</dbReference>
<evidence type="ECO:0000256" key="5">
    <source>
        <dbReference type="SAM" id="MobiDB-lite"/>
    </source>
</evidence>
<feature type="compositionally biased region" description="Polar residues" evidence="5">
    <location>
        <begin position="680"/>
        <end position="718"/>
    </location>
</feature>
<feature type="region of interest" description="Disordered" evidence="5">
    <location>
        <begin position="536"/>
        <end position="743"/>
    </location>
</feature>
<comment type="subcellular location">
    <subcellularLocation>
        <location evidence="1">Membrane</location>
        <topology evidence="1">Multi-pass membrane protein</topology>
    </subcellularLocation>
</comment>
<dbReference type="Proteomes" id="UP000646827">
    <property type="component" value="Unassembled WGS sequence"/>
</dbReference>
<dbReference type="GO" id="GO:0016020">
    <property type="term" value="C:membrane"/>
    <property type="evidence" value="ECO:0007669"/>
    <property type="project" value="UniProtKB-SubCell"/>
</dbReference>
<reference evidence="7 8" key="1">
    <citation type="submission" date="2020-12" db="EMBL/GenBank/DDBJ databases">
        <title>Metabolic potential, ecology and presence of endohyphal bacteria is reflected in genomic diversity of Mucoromycotina.</title>
        <authorList>
            <person name="Muszewska A."/>
            <person name="Okrasinska A."/>
            <person name="Steczkiewicz K."/>
            <person name="Drgas O."/>
            <person name="Orlowska M."/>
            <person name="Perlinska-Lenart U."/>
            <person name="Aleksandrzak-Piekarczyk T."/>
            <person name="Szatraj K."/>
            <person name="Zielenkiewicz U."/>
            <person name="Pilsyk S."/>
            <person name="Malc E."/>
            <person name="Mieczkowski P."/>
            <person name="Kruszewska J.S."/>
            <person name="Biernat P."/>
            <person name="Pawlowska J."/>
        </authorList>
    </citation>
    <scope>NUCLEOTIDE SEQUENCE [LARGE SCALE GENOMIC DNA]</scope>
    <source>
        <strain evidence="7 8">CBS 142.35</strain>
    </source>
</reference>
<feature type="transmembrane region" description="Helical" evidence="6">
    <location>
        <begin position="66"/>
        <end position="93"/>
    </location>
</feature>
<sequence>MSMRMLFAPANQDGYGEGGGGGAGAVFSPFAVHLALLFTIVASCISSFSVWLHWKNYRKPNQQRQVIRILWMVPVYGISTYISLISLNAAFFVDTVRDIYEAFVIYAFFNLLLNKLGGERALIIMLHSRPPSENFFPGTLWSREIYVGDPYTFLFVKRGILQFVYVKPVLAILTMILKVTGNYQEGEISWSSSYVYLTFFYNLSVSLTLWCLMVFFYATKKDLPGFRPFPKFLCVKAIIFFSFWQSVIVALLVSAGAIPEGEGDEHMSVAIQDFLICLEMIPAAIAHSFSFSYEDYYDHNVHSARMPIMYAIRDSLGLKDVYMDTLDTLRGTQFNYRSFEPSEGVPHIGSSRTSRIMAGLRYSSSTAKKHWLEPAPVSRYLNTGGRGMNGEVVDDGSEPLEFEDPNPWDEVEALYEQSRTMVFGDYNYPVVDFRAPLWRQVRRITSPTGSTRSRGYGSTMARNEEQNQQQHLLPSSPQQQQLSQKQLLQKKQKKKSKLRTSYVPAPREGCIDVIVEQGKGNYVVVPDEDEIQLSLPLPSATSSSSSTSSSVRHGYQKRQQQQQQQQRLSPQQRHNQYDPTPPSIRPSQSTPQPSVEPSSSSTTVTTSSAALPSQQQQQQHQILPPSQPQSQQPYSSPSQPQPQPQQPYSSPSQPQSSLTISPPQPHQSFSSPTNVYPDYSSPSSPFTLQEQQQQHTNDNNSNSPFWPTDDNNSSQSNIHDFFRDSNNEDNDNDALFNTGNVWK</sequence>
<feature type="compositionally biased region" description="Low complexity" evidence="5">
    <location>
        <begin position="536"/>
        <end position="550"/>
    </location>
</feature>
<feature type="transmembrane region" description="Helical" evidence="6">
    <location>
        <begin position="30"/>
        <end position="54"/>
    </location>
</feature>
<feature type="compositionally biased region" description="Basic residues" evidence="5">
    <location>
        <begin position="488"/>
        <end position="498"/>
    </location>
</feature>
<feature type="region of interest" description="Disordered" evidence="5">
    <location>
        <begin position="383"/>
        <end position="405"/>
    </location>
</feature>
<evidence type="ECO:0008006" key="9">
    <source>
        <dbReference type="Google" id="ProtNLM"/>
    </source>
</evidence>
<feature type="transmembrane region" description="Helical" evidence="6">
    <location>
        <begin position="99"/>
        <end position="117"/>
    </location>
</feature>